<keyword evidence="2" id="KW-1185">Reference proteome</keyword>
<dbReference type="EMBL" id="CM015729">
    <property type="protein sequence ID" value="KAF3702494.1"/>
    <property type="molecule type" value="Genomic_DNA"/>
</dbReference>
<evidence type="ECO:0000313" key="2">
    <source>
        <dbReference type="Proteomes" id="UP000503349"/>
    </source>
</evidence>
<sequence length="51" mass="5716">MHKTMTYSKPDEKTETSTSSVCCGVFVCEECVKNLMAYCQNLSKLGYKIGQ</sequence>
<organism evidence="1 2">
    <name type="scientific">Channa argus</name>
    <name type="common">Northern snakehead</name>
    <name type="synonym">Ophicephalus argus</name>
    <dbReference type="NCBI Taxonomy" id="215402"/>
    <lineage>
        <taxon>Eukaryota</taxon>
        <taxon>Metazoa</taxon>
        <taxon>Chordata</taxon>
        <taxon>Craniata</taxon>
        <taxon>Vertebrata</taxon>
        <taxon>Euteleostomi</taxon>
        <taxon>Actinopterygii</taxon>
        <taxon>Neopterygii</taxon>
        <taxon>Teleostei</taxon>
        <taxon>Neoteleostei</taxon>
        <taxon>Acanthomorphata</taxon>
        <taxon>Anabantaria</taxon>
        <taxon>Anabantiformes</taxon>
        <taxon>Channoidei</taxon>
        <taxon>Channidae</taxon>
        <taxon>Channa</taxon>
    </lineage>
</organism>
<reference evidence="1 2" key="1">
    <citation type="submission" date="2019-02" db="EMBL/GenBank/DDBJ databases">
        <title>Opniocepnalus argus genome.</title>
        <authorList>
            <person name="Zhou C."/>
            <person name="Xiao S."/>
        </authorList>
    </citation>
    <scope>NUCLEOTIDE SEQUENCE [LARGE SCALE GENOMIC DNA]</scope>
    <source>
        <strain evidence="1">OARG1902GOOAL</strain>
        <tissue evidence="1">Muscle</tissue>
    </source>
</reference>
<evidence type="ECO:0000313" key="1">
    <source>
        <dbReference type="EMBL" id="KAF3702494.1"/>
    </source>
</evidence>
<reference evidence="2" key="2">
    <citation type="submission" date="2019-02" db="EMBL/GenBank/DDBJ databases">
        <title>Opniocepnalus argus Var Kimnra genome.</title>
        <authorList>
            <person name="Zhou C."/>
            <person name="Xiao S."/>
        </authorList>
    </citation>
    <scope>NUCLEOTIDE SEQUENCE [LARGE SCALE GENOMIC DNA]</scope>
</reference>
<protein>
    <submittedName>
        <fullName evidence="1">Uncharacterized protein</fullName>
    </submittedName>
</protein>
<gene>
    <name evidence="1" type="ORF">EXN66_Car018182</name>
</gene>
<dbReference type="AlphaFoldDB" id="A0A6G1QJ58"/>
<accession>A0A6G1QJ58</accession>
<name>A0A6G1QJ58_CHAAH</name>
<proteinExistence type="predicted"/>
<dbReference type="Proteomes" id="UP000503349">
    <property type="component" value="Chromosome 18"/>
</dbReference>